<evidence type="ECO:0000313" key="1">
    <source>
        <dbReference type="EMBL" id="PYH88936.1"/>
    </source>
</evidence>
<keyword evidence="2" id="KW-1185">Reference proteome</keyword>
<sequence length="150" mass="16827">MGYTHYYHIRDPHHPEWHSAWPRIVHDARRILDMVAVPLSGPTEYSDIVTPVQLSEDGIYLNGVDKASHEPMRLTRTAPVGFGFVKTALKPYDLVVAAILLRAAMLAPTQFELGSDGLWGNEWMNECGTLRGEPNTEEAFKKGLFRGPVL</sequence>
<dbReference type="STRING" id="1448320.A0A319CUM0"/>
<name>A0A319CUM0_9EURO</name>
<proteinExistence type="predicted"/>
<dbReference type="OrthoDB" id="2958217at2759"/>
<gene>
    <name evidence="1" type="ORF">BO71DRAFT_390651</name>
</gene>
<dbReference type="EMBL" id="KZ826057">
    <property type="protein sequence ID" value="PYH88936.1"/>
    <property type="molecule type" value="Genomic_DNA"/>
</dbReference>
<reference evidence="1 2" key="1">
    <citation type="submission" date="2018-02" db="EMBL/GenBank/DDBJ databases">
        <title>The genomes of Aspergillus section Nigri reveals drivers in fungal speciation.</title>
        <authorList>
            <consortium name="DOE Joint Genome Institute"/>
            <person name="Vesth T.C."/>
            <person name="Nybo J."/>
            <person name="Theobald S."/>
            <person name="Brandl J."/>
            <person name="Frisvad J.C."/>
            <person name="Nielsen K.F."/>
            <person name="Lyhne E.K."/>
            <person name="Kogle M.E."/>
            <person name="Kuo A."/>
            <person name="Riley R."/>
            <person name="Clum A."/>
            <person name="Nolan M."/>
            <person name="Lipzen A."/>
            <person name="Salamov A."/>
            <person name="Henrissat B."/>
            <person name="Wiebenga A."/>
            <person name="De vries R.P."/>
            <person name="Grigoriev I.V."/>
            <person name="Mortensen U.H."/>
            <person name="Andersen M.R."/>
            <person name="Baker S.E."/>
        </authorList>
    </citation>
    <scope>NUCLEOTIDE SEQUENCE [LARGE SCALE GENOMIC DNA]</scope>
    <source>
        <strain evidence="1 2">CBS 707.79</strain>
    </source>
</reference>
<dbReference type="Proteomes" id="UP000247810">
    <property type="component" value="Unassembled WGS sequence"/>
</dbReference>
<dbReference type="AlphaFoldDB" id="A0A319CUM0"/>
<evidence type="ECO:0000313" key="2">
    <source>
        <dbReference type="Proteomes" id="UP000247810"/>
    </source>
</evidence>
<accession>A0A319CUM0</accession>
<organism evidence="1 2">
    <name type="scientific">Aspergillus ellipticus CBS 707.79</name>
    <dbReference type="NCBI Taxonomy" id="1448320"/>
    <lineage>
        <taxon>Eukaryota</taxon>
        <taxon>Fungi</taxon>
        <taxon>Dikarya</taxon>
        <taxon>Ascomycota</taxon>
        <taxon>Pezizomycotina</taxon>
        <taxon>Eurotiomycetes</taxon>
        <taxon>Eurotiomycetidae</taxon>
        <taxon>Eurotiales</taxon>
        <taxon>Aspergillaceae</taxon>
        <taxon>Aspergillus</taxon>
        <taxon>Aspergillus subgen. Circumdati</taxon>
    </lineage>
</organism>
<dbReference type="VEuPathDB" id="FungiDB:BO71DRAFT_390651"/>
<protein>
    <submittedName>
        <fullName evidence="1">Uncharacterized protein</fullName>
    </submittedName>
</protein>